<reference evidence="1 2" key="1">
    <citation type="submission" date="2022-06" db="EMBL/GenBank/DDBJ databases">
        <authorList>
            <person name="Liu G."/>
        </authorList>
    </citation>
    <scope>NUCLEOTIDE SEQUENCE [LARGE SCALE GENOMIC DNA]</scope>
    <source>
        <strain evidence="1 2">E4</strain>
    </source>
</reference>
<accession>A0ABY4U5S5</accession>
<sequence>MQKNVAQLMRLSHPQGLHHPPLGTQLKLGALSLALLGLILVLTGATKLPGQANSIEIFLSPDGDDTNSGLSRDEPVSTIAAAHEILLRSKPENDVKIWIASGTYYNQRVKWTFTMPHNSIMFLPLDEGKPPPIFDGCSKSNVYSVQCDGGTWFALRESANAPSNIHFYNLVVKHYGTAISFNGNRDSPSKLAGGNTVSGLAFIEIGNGYNEALGPSTAAIRLVNSNRTKIINNKFLNIQNVGRGSKLIHALYLAHQSDRNTIIRNRFENVSGDAIRLRDVSNNNTIVGNTLIKSGAVGYSDWYCNKDVRSDCTKRSGECPSFENVFRDNVLDGTYQCKQMEISKLYQNKVPQSCKRLFSGAKRVNAENNRRTARPCSLT</sequence>
<dbReference type="Proteomes" id="UP001056619">
    <property type="component" value="Chromosome"/>
</dbReference>
<evidence type="ECO:0000313" key="1">
    <source>
        <dbReference type="EMBL" id="USA61458.1"/>
    </source>
</evidence>
<evidence type="ECO:0000313" key="2">
    <source>
        <dbReference type="Proteomes" id="UP001056619"/>
    </source>
</evidence>
<organism evidence="1 2">
    <name type="scientific">Qipengyuania citrea</name>
    <dbReference type="NCBI Taxonomy" id="225971"/>
    <lineage>
        <taxon>Bacteria</taxon>
        <taxon>Pseudomonadati</taxon>
        <taxon>Pseudomonadota</taxon>
        <taxon>Alphaproteobacteria</taxon>
        <taxon>Sphingomonadales</taxon>
        <taxon>Erythrobacteraceae</taxon>
        <taxon>Qipengyuania</taxon>
    </lineage>
</organism>
<dbReference type="InterPro" id="IPR011050">
    <property type="entry name" value="Pectin_lyase_fold/virulence"/>
</dbReference>
<protein>
    <submittedName>
        <fullName evidence="1">Right-handed parallel beta-helix repeat-containing protein</fullName>
    </submittedName>
</protein>
<dbReference type="SUPFAM" id="SSF51126">
    <property type="entry name" value="Pectin lyase-like"/>
    <property type="match status" value="1"/>
</dbReference>
<dbReference type="SMART" id="SM00710">
    <property type="entry name" value="PbH1"/>
    <property type="match status" value="5"/>
</dbReference>
<name>A0ABY4U5S5_9SPHN</name>
<dbReference type="EMBL" id="CP098494">
    <property type="protein sequence ID" value="USA61458.1"/>
    <property type="molecule type" value="Genomic_DNA"/>
</dbReference>
<dbReference type="RefSeq" id="WP_301642113.1">
    <property type="nucleotide sequence ID" value="NZ_CP098494.1"/>
</dbReference>
<dbReference type="Gene3D" id="2.160.20.10">
    <property type="entry name" value="Single-stranded right-handed beta-helix, Pectin lyase-like"/>
    <property type="match status" value="1"/>
</dbReference>
<gene>
    <name evidence="1" type="ORF">NCF85_00285</name>
</gene>
<proteinExistence type="predicted"/>
<dbReference type="InterPro" id="IPR006626">
    <property type="entry name" value="PbH1"/>
</dbReference>
<keyword evidence="2" id="KW-1185">Reference proteome</keyword>
<dbReference type="InterPro" id="IPR012334">
    <property type="entry name" value="Pectin_lyas_fold"/>
</dbReference>